<gene>
    <name evidence="6" type="ORF">CTI12_AA412510</name>
</gene>
<dbReference type="STRING" id="35608.A0A2U1M6X6"/>
<evidence type="ECO:0000256" key="2">
    <source>
        <dbReference type="ARBA" id="ARBA00022741"/>
    </source>
</evidence>
<dbReference type="PANTHER" id="PTHR19338:SF59">
    <property type="entry name" value="OS10G0162832 PROTEIN"/>
    <property type="match status" value="1"/>
</dbReference>
<keyword evidence="4" id="KW-0175">Coiled coil</keyword>
<name>A0A2U1M6X6_ARTAN</name>
<accession>A0A2U1M6X6</accession>
<keyword evidence="1" id="KW-0677">Repeat</keyword>
<feature type="coiled-coil region" evidence="4">
    <location>
        <begin position="28"/>
        <end position="100"/>
    </location>
</feature>
<dbReference type="Proteomes" id="UP000245207">
    <property type="component" value="Unassembled WGS sequence"/>
</dbReference>
<evidence type="ECO:0000256" key="4">
    <source>
        <dbReference type="SAM" id="Coils"/>
    </source>
</evidence>
<dbReference type="AlphaFoldDB" id="A0A2U1M6X6"/>
<reference evidence="6 7" key="1">
    <citation type="journal article" date="2018" name="Mol. Plant">
        <title>The genome of Artemisia annua provides insight into the evolution of Asteraceae family and artemisinin biosynthesis.</title>
        <authorList>
            <person name="Shen Q."/>
            <person name="Zhang L."/>
            <person name="Liao Z."/>
            <person name="Wang S."/>
            <person name="Yan T."/>
            <person name="Shi P."/>
            <person name="Liu M."/>
            <person name="Fu X."/>
            <person name="Pan Q."/>
            <person name="Wang Y."/>
            <person name="Lv Z."/>
            <person name="Lu X."/>
            <person name="Zhang F."/>
            <person name="Jiang W."/>
            <person name="Ma Y."/>
            <person name="Chen M."/>
            <person name="Hao X."/>
            <person name="Li L."/>
            <person name="Tang Y."/>
            <person name="Lv G."/>
            <person name="Zhou Y."/>
            <person name="Sun X."/>
            <person name="Brodelius P.E."/>
            <person name="Rose J.K.C."/>
            <person name="Tang K."/>
        </authorList>
    </citation>
    <scope>NUCLEOTIDE SEQUENCE [LARGE SCALE GENOMIC DNA]</scope>
    <source>
        <strain evidence="7">cv. Huhao1</strain>
        <tissue evidence="6">Leaf</tissue>
    </source>
</reference>
<organism evidence="6 7">
    <name type="scientific">Artemisia annua</name>
    <name type="common">Sweet wormwood</name>
    <dbReference type="NCBI Taxonomy" id="35608"/>
    <lineage>
        <taxon>Eukaryota</taxon>
        <taxon>Viridiplantae</taxon>
        <taxon>Streptophyta</taxon>
        <taxon>Embryophyta</taxon>
        <taxon>Tracheophyta</taxon>
        <taxon>Spermatophyta</taxon>
        <taxon>Magnoliopsida</taxon>
        <taxon>eudicotyledons</taxon>
        <taxon>Gunneridae</taxon>
        <taxon>Pentapetalae</taxon>
        <taxon>asterids</taxon>
        <taxon>campanulids</taxon>
        <taxon>Asterales</taxon>
        <taxon>Asteraceae</taxon>
        <taxon>Asteroideae</taxon>
        <taxon>Anthemideae</taxon>
        <taxon>Artemisiinae</taxon>
        <taxon>Artemisia</taxon>
    </lineage>
</organism>
<dbReference type="OrthoDB" id="1933539at2759"/>
<dbReference type="Gene3D" id="3.40.50.300">
    <property type="entry name" value="P-loop containing nucleotide triphosphate hydrolases"/>
    <property type="match status" value="1"/>
</dbReference>
<dbReference type="GO" id="GO:0000166">
    <property type="term" value="F:nucleotide binding"/>
    <property type="evidence" value="ECO:0007669"/>
    <property type="project" value="UniProtKB-KW"/>
</dbReference>
<dbReference type="InterPro" id="IPR041118">
    <property type="entry name" value="Rx_N"/>
</dbReference>
<feature type="domain" description="Disease resistance N-terminal" evidence="5">
    <location>
        <begin position="10"/>
        <end position="92"/>
    </location>
</feature>
<evidence type="ECO:0000259" key="5">
    <source>
        <dbReference type="Pfam" id="PF18052"/>
    </source>
</evidence>
<dbReference type="Gene3D" id="1.20.5.4130">
    <property type="match status" value="1"/>
</dbReference>
<dbReference type="SUPFAM" id="SSF52540">
    <property type="entry name" value="P-loop containing nucleoside triphosphate hydrolases"/>
    <property type="match status" value="1"/>
</dbReference>
<evidence type="ECO:0000256" key="1">
    <source>
        <dbReference type="ARBA" id="ARBA00022737"/>
    </source>
</evidence>
<evidence type="ECO:0000313" key="7">
    <source>
        <dbReference type="Proteomes" id="UP000245207"/>
    </source>
</evidence>
<keyword evidence="3" id="KW-0611">Plant defense</keyword>
<dbReference type="PANTHER" id="PTHR19338">
    <property type="entry name" value="TRANSLOCASE OF INNER MITOCHONDRIAL MEMBRANE 13 HOMOLOG"/>
    <property type="match status" value="1"/>
</dbReference>
<dbReference type="InterPro" id="IPR027417">
    <property type="entry name" value="P-loop_NTPase"/>
</dbReference>
<dbReference type="EMBL" id="PKPP01006287">
    <property type="protein sequence ID" value="PWA57015.1"/>
    <property type="molecule type" value="Genomic_DNA"/>
</dbReference>
<sequence length="182" mass="20550">MADPITSALVKDLVGRLTSAAIQEYGLLRGLKKDLSALNKTFEKIQRVLYDAEEKQKMLKDVEEWLRDLKSASLEAENVLDEAKTDCSKVKNIRKQLEDIDANRSRFQLTPTNIREDAARIGSEISNRETSSLVNLSKIYGRDEEKKMIVDKICYQDIGISHDVRVYAIWGMGGIGKTTLAQ</sequence>
<keyword evidence="2" id="KW-0547">Nucleotide-binding</keyword>
<proteinExistence type="predicted"/>
<dbReference type="Pfam" id="PF18052">
    <property type="entry name" value="Rx_N"/>
    <property type="match status" value="1"/>
</dbReference>
<protein>
    <submittedName>
        <fullName evidence="6">NB-ARC domains-containing protein</fullName>
    </submittedName>
</protein>
<dbReference type="GO" id="GO:0006952">
    <property type="term" value="P:defense response"/>
    <property type="evidence" value="ECO:0007669"/>
    <property type="project" value="UniProtKB-KW"/>
</dbReference>
<keyword evidence="7" id="KW-1185">Reference proteome</keyword>
<evidence type="ECO:0000256" key="3">
    <source>
        <dbReference type="ARBA" id="ARBA00022821"/>
    </source>
</evidence>
<evidence type="ECO:0000313" key="6">
    <source>
        <dbReference type="EMBL" id="PWA57015.1"/>
    </source>
</evidence>
<comment type="caution">
    <text evidence="6">The sequence shown here is derived from an EMBL/GenBank/DDBJ whole genome shotgun (WGS) entry which is preliminary data.</text>
</comment>